<reference evidence="1 2" key="1">
    <citation type="submission" date="2018-06" db="EMBL/GenBank/DDBJ databases">
        <title>The Genome of Cuscuta australis (Dodder) Provides Insight into the Evolution of Plant Parasitism.</title>
        <authorList>
            <person name="Liu H."/>
        </authorList>
    </citation>
    <scope>NUCLEOTIDE SEQUENCE [LARGE SCALE GENOMIC DNA]</scope>
    <source>
        <strain evidence="2">cv. Yunnan</strain>
        <tissue evidence="1">Vines</tissue>
    </source>
</reference>
<gene>
    <name evidence="1" type="ORF">DM860_000044</name>
</gene>
<dbReference type="EMBL" id="NQVE01000215">
    <property type="protein sequence ID" value="RAL37350.1"/>
    <property type="molecule type" value="Genomic_DNA"/>
</dbReference>
<dbReference type="Proteomes" id="UP000249390">
    <property type="component" value="Unassembled WGS sequence"/>
</dbReference>
<accession>A0A328CXH1</accession>
<proteinExistence type="predicted"/>
<protein>
    <submittedName>
        <fullName evidence="1">Uncharacterized protein</fullName>
    </submittedName>
</protein>
<dbReference type="AlphaFoldDB" id="A0A328CXH1"/>
<organism evidence="1 2">
    <name type="scientific">Cuscuta australis</name>
    <dbReference type="NCBI Taxonomy" id="267555"/>
    <lineage>
        <taxon>Eukaryota</taxon>
        <taxon>Viridiplantae</taxon>
        <taxon>Streptophyta</taxon>
        <taxon>Embryophyta</taxon>
        <taxon>Tracheophyta</taxon>
        <taxon>Spermatophyta</taxon>
        <taxon>Magnoliopsida</taxon>
        <taxon>eudicotyledons</taxon>
        <taxon>Gunneridae</taxon>
        <taxon>Pentapetalae</taxon>
        <taxon>asterids</taxon>
        <taxon>lamiids</taxon>
        <taxon>Solanales</taxon>
        <taxon>Convolvulaceae</taxon>
        <taxon>Cuscuteae</taxon>
        <taxon>Cuscuta</taxon>
        <taxon>Cuscuta subgen. Grammica</taxon>
        <taxon>Cuscuta sect. Cleistogrammica</taxon>
    </lineage>
</organism>
<sequence length="99" mass="10763">MPLLILVKMLAGGFPEIRFSFFSTLRSNTSLFKPDAGGEHNIKAYDVWDGAALLPGRETSMRCVAVMPANYERAVEEAMVAAARRGKKVLDKCATLEGG</sequence>
<name>A0A328CXH1_9ASTE</name>
<evidence type="ECO:0000313" key="1">
    <source>
        <dbReference type="EMBL" id="RAL37350.1"/>
    </source>
</evidence>
<comment type="caution">
    <text evidence="1">The sequence shown here is derived from an EMBL/GenBank/DDBJ whole genome shotgun (WGS) entry which is preliminary data.</text>
</comment>
<evidence type="ECO:0000313" key="2">
    <source>
        <dbReference type="Proteomes" id="UP000249390"/>
    </source>
</evidence>
<keyword evidence="2" id="KW-1185">Reference proteome</keyword>